<dbReference type="Proteomes" id="UP000270866">
    <property type="component" value="Chromosome 9"/>
</dbReference>
<organism evidence="1 2">
    <name type="scientific">Fusarium oxysporum f. sp. cepae</name>
    <dbReference type="NCBI Taxonomy" id="396571"/>
    <lineage>
        <taxon>Eukaryota</taxon>
        <taxon>Fungi</taxon>
        <taxon>Dikarya</taxon>
        <taxon>Ascomycota</taxon>
        <taxon>Pezizomycotina</taxon>
        <taxon>Sordariomycetes</taxon>
        <taxon>Hypocreomycetidae</taxon>
        <taxon>Hypocreales</taxon>
        <taxon>Nectriaceae</taxon>
        <taxon>Fusarium</taxon>
        <taxon>Fusarium oxysporum species complex</taxon>
    </lineage>
</organism>
<dbReference type="EMBL" id="MRCU01000007">
    <property type="protein sequence ID" value="RKK14355.1"/>
    <property type="molecule type" value="Genomic_DNA"/>
</dbReference>
<proteinExistence type="predicted"/>
<dbReference type="AlphaFoldDB" id="A0A3L6NA81"/>
<comment type="caution">
    <text evidence="1">The sequence shown here is derived from an EMBL/GenBank/DDBJ whole genome shotgun (WGS) entry which is preliminary data.</text>
</comment>
<gene>
    <name evidence="1" type="ORF">BFJ65_g10920</name>
</gene>
<reference evidence="1 2" key="1">
    <citation type="journal article" date="2018" name="Sci. Rep.">
        <title>Characterisation of pathogen-specific regions and novel effector candidates in Fusarium oxysporum f. sp. cepae.</title>
        <authorList>
            <person name="Armitage A.D."/>
            <person name="Taylor A."/>
            <person name="Sobczyk M.K."/>
            <person name="Baxter L."/>
            <person name="Greenfield B.P."/>
            <person name="Bates H.J."/>
            <person name="Wilson F."/>
            <person name="Jackson A.C."/>
            <person name="Ott S."/>
            <person name="Harrison R.J."/>
            <person name="Clarkson J.P."/>
        </authorList>
    </citation>
    <scope>NUCLEOTIDE SEQUENCE [LARGE SCALE GENOMIC DNA]</scope>
    <source>
        <strain evidence="1 2">FoC_Fus2</strain>
    </source>
</reference>
<name>A0A3L6NA81_FUSOX</name>
<sequence>MCQLRRRRCENNDRPTCIVDKPSKRAQQCIGAKRRPQRRPNGSAGADAGVMVINATESDSSTTAPRQCRLFQHRTATTDGMHQHLRKSLSSANLFWSRRRPSCRRSQVKAHDGPRTIIRPYPRVYRLIEMGQSESLKASQAPRRILKPPN</sequence>
<accession>A0A3L6NA81</accession>
<evidence type="ECO:0000313" key="1">
    <source>
        <dbReference type="EMBL" id="RKK14355.1"/>
    </source>
</evidence>
<evidence type="ECO:0000313" key="2">
    <source>
        <dbReference type="Proteomes" id="UP000270866"/>
    </source>
</evidence>
<protein>
    <submittedName>
        <fullName evidence="1">Uncharacterized protein</fullName>
    </submittedName>
</protein>